<keyword evidence="10" id="KW-1185">Reference proteome</keyword>
<evidence type="ECO:0000313" key="10">
    <source>
        <dbReference type="Proteomes" id="UP000636479"/>
    </source>
</evidence>
<proteinExistence type="inferred from homology"/>
<feature type="transmembrane region" description="Helical" evidence="6">
    <location>
        <begin position="225"/>
        <end position="242"/>
    </location>
</feature>
<name>A0A8H6S648_9AGAR</name>
<accession>A0A8H6S648</accession>
<evidence type="ECO:0000256" key="5">
    <source>
        <dbReference type="ARBA" id="ARBA00023136"/>
    </source>
</evidence>
<keyword evidence="5 6" id="KW-0472">Membrane</keyword>
<feature type="transmembrane region" description="Helical" evidence="6">
    <location>
        <begin position="248"/>
        <end position="270"/>
    </location>
</feature>
<dbReference type="InterPro" id="IPR006968">
    <property type="entry name" value="RUS_fam"/>
</dbReference>
<dbReference type="EMBL" id="JACAZF010000012">
    <property type="protein sequence ID" value="KAF7292000.1"/>
    <property type="molecule type" value="Genomic_DNA"/>
</dbReference>
<evidence type="ECO:0000259" key="7">
    <source>
        <dbReference type="Pfam" id="PF04884"/>
    </source>
</evidence>
<organism evidence="9 10">
    <name type="scientific">Mycena indigotica</name>
    <dbReference type="NCBI Taxonomy" id="2126181"/>
    <lineage>
        <taxon>Eukaryota</taxon>
        <taxon>Fungi</taxon>
        <taxon>Dikarya</taxon>
        <taxon>Basidiomycota</taxon>
        <taxon>Agaricomycotina</taxon>
        <taxon>Agaricomycetes</taxon>
        <taxon>Agaricomycetidae</taxon>
        <taxon>Agaricales</taxon>
        <taxon>Marasmiineae</taxon>
        <taxon>Mycenaceae</taxon>
        <taxon>Mycena</taxon>
    </lineage>
</organism>
<dbReference type="GeneID" id="59351275"/>
<reference evidence="9" key="1">
    <citation type="submission" date="2020-05" db="EMBL/GenBank/DDBJ databases">
        <title>Mycena genomes resolve the evolution of fungal bioluminescence.</title>
        <authorList>
            <person name="Tsai I.J."/>
        </authorList>
    </citation>
    <scope>NUCLEOTIDE SEQUENCE</scope>
    <source>
        <strain evidence="9">171206Taipei</strain>
    </source>
</reference>
<evidence type="ECO:0000256" key="3">
    <source>
        <dbReference type="ARBA" id="ARBA00022692"/>
    </source>
</evidence>
<evidence type="ECO:0000256" key="4">
    <source>
        <dbReference type="ARBA" id="ARBA00022989"/>
    </source>
</evidence>
<dbReference type="Pfam" id="PF24160">
    <property type="entry name" value="UVB_sens_C"/>
    <property type="match status" value="1"/>
</dbReference>
<gene>
    <name evidence="9" type="ORF">MIND_01225700</name>
</gene>
<comment type="subcellular location">
    <subcellularLocation>
        <location evidence="1">Membrane</location>
    </subcellularLocation>
</comment>
<evidence type="ECO:0008006" key="11">
    <source>
        <dbReference type="Google" id="ProtNLM"/>
    </source>
</evidence>
<dbReference type="PANTHER" id="PTHR12770:SF31">
    <property type="entry name" value="RUS FAMILY MEMBER 1"/>
    <property type="match status" value="1"/>
</dbReference>
<evidence type="ECO:0000256" key="2">
    <source>
        <dbReference type="ARBA" id="ARBA00007558"/>
    </source>
</evidence>
<dbReference type="GO" id="GO:0016020">
    <property type="term" value="C:membrane"/>
    <property type="evidence" value="ECO:0007669"/>
    <property type="project" value="UniProtKB-SubCell"/>
</dbReference>
<comment type="caution">
    <text evidence="9">The sequence shown here is derived from an EMBL/GenBank/DDBJ whole genome shotgun (WGS) entry which is preliminary data.</text>
</comment>
<sequence length="466" mass="51442">MSGNLRFVERSDDGHIRRFQYRKSAEKRHTSSYVDERLPIPNTHLQVKELLSKVFLPSGYPNSVSPDYLRYQIFNALQAFCSSLAGLLSSRALLEGFGVGNPDASATHALLLTVLQDFFGRITTICAAYALGPSLGAEAKTFRFLADVANDAAIVLDTLSPLLLSRLKFPGTRVLALCLSGSLRAMCGICAGGSKAALAIHFSTPVSGSGDIGDLNAKDSSKETVLALFGMLAGSLIVPYLTSSRETYFVLFTLVGLHLLLNYLGVRGVVLRTLNKQRLSIAWNYFCDQLHAPSPAQVSYRERVLSWKFNALGDEGVTCSIGSSLASILSEDASVPSSLLRSMQHEAYVLWFDPVCLAPAQAAFRPDVPRSMIHMHICLREGYSSADVVKSWVHATEVERMISMDRRLSLSALVLDAHQKVNEHWSSFMEEMAEKGWETRETTLMIGMPRAVIDQLEVEEEDRKRR</sequence>
<keyword evidence="3 6" id="KW-0812">Transmembrane</keyword>
<evidence type="ECO:0000259" key="8">
    <source>
        <dbReference type="Pfam" id="PF24160"/>
    </source>
</evidence>
<dbReference type="AlphaFoldDB" id="A0A8H6S648"/>
<dbReference type="Pfam" id="PF04884">
    <property type="entry name" value="UVB_sens_prot"/>
    <property type="match status" value="1"/>
</dbReference>
<dbReference type="OrthoDB" id="364779at2759"/>
<dbReference type="InterPro" id="IPR055412">
    <property type="entry name" value="UVB_sens_C"/>
</dbReference>
<evidence type="ECO:0000256" key="1">
    <source>
        <dbReference type="ARBA" id="ARBA00004370"/>
    </source>
</evidence>
<protein>
    <recommendedName>
        <fullName evidence="11">DUF647-domain-containing protein</fullName>
    </recommendedName>
</protein>
<comment type="similarity">
    <text evidence="2">Belongs to the RUS1 family.</text>
</comment>
<evidence type="ECO:0000256" key="6">
    <source>
        <dbReference type="SAM" id="Phobius"/>
    </source>
</evidence>
<dbReference type="RefSeq" id="XP_037214727.1">
    <property type="nucleotide sequence ID" value="XM_037368759.1"/>
</dbReference>
<feature type="domain" description="Protein root UVB sensitive/RUS" evidence="7">
    <location>
        <begin position="44"/>
        <end position="288"/>
    </location>
</feature>
<dbReference type="Proteomes" id="UP000636479">
    <property type="component" value="Unassembled WGS sequence"/>
</dbReference>
<evidence type="ECO:0000313" key="9">
    <source>
        <dbReference type="EMBL" id="KAF7292000.1"/>
    </source>
</evidence>
<feature type="domain" description="Root UVB sensitive protein C-terminal" evidence="8">
    <location>
        <begin position="294"/>
        <end position="444"/>
    </location>
</feature>
<keyword evidence="4 6" id="KW-1133">Transmembrane helix</keyword>
<dbReference type="InterPro" id="IPR054549">
    <property type="entry name" value="UVB_sens_RUS_dom"/>
</dbReference>
<dbReference type="PANTHER" id="PTHR12770">
    <property type="entry name" value="RUS1 FAMILY PROTEIN C16ORF58"/>
    <property type="match status" value="1"/>
</dbReference>